<dbReference type="Gene3D" id="3.40.50.410">
    <property type="entry name" value="von Willebrand factor, type A domain"/>
    <property type="match status" value="1"/>
</dbReference>
<dbReference type="InterPro" id="IPR036465">
    <property type="entry name" value="vWFA_dom_sf"/>
</dbReference>
<dbReference type="EMBL" id="CAEZVQ010000005">
    <property type="protein sequence ID" value="CAB4627203.1"/>
    <property type="molecule type" value="Genomic_DNA"/>
</dbReference>
<gene>
    <name evidence="2" type="ORF">UFOPK2086_00109</name>
</gene>
<feature type="domain" description="VWFA" evidence="1">
    <location>
        <begin position="12"/>
        <end position="193"/>
    </location>
</feature>
<dbReference type="Pfam" id="PF13519">
    <property type="entry name" value="VWA_2"/>
    <property type="match status" value="1"/>
</dbReference>
<protein>
    <submittedName>
        <fullName evidence="2">Unannotated protein</fullName>
    </submittedName>
</protein>
<proteinExistence type="predicted"/>
<dbReference type="AlphaFoldDB" id="A0A6J6ISB1"/>
<name>A0A6J6ISB1_9ZZZZ</name>
<dbReference type="SMART" id="SM00327">
    <property type="entry name" value="VWA"/>
    <property type="match status" value="1"/>
</dbReference>
<dbReference type="InterPro" id="IPR002035">
    <property type="entry name" value="VWF_A"/>
</dbReference>
<accession>A0A6J6ISB1</accession>
<dbReference type="SUPFAM" id="SSF53300">
    <property type="entry name" value="vWA-like"/>
    <property type="match status" value="1"/>
</dbReference>
<organism evidence="2">
    <name type="scientific">freshwater metagenome</name>
    <dbReference type="NCBI Taxonomy" id="449393"/>
    <lineage>
        <taxon>unclassified sequences</taxon>
        <taxon>metagenomes</taxon>
        <taxon>ecological metagenomes</taxon>
    </lineage>
</organism>
<evidence type="ECO:0000313" key="2">
    <source>
        <dbReference type="EMBL" id="CAB4627203.1"/>
    </source>
</evidence>
<sequence>MSNVEMPTGEQILPFYIVCDESGSMEPIGGIAAINQALPDLHAEIAADPLVSDKCRIGLITFSDTAEELMSLTKLSDVVAMPGMQARGLTNYGSVFELLKQVIVRDIANLKSQGFEVFRPAVFFITDGEPTDDPAWENSYRSLMDKATFRQYPNIIAFGVHGANAVTIGKVGTVGAFIGDNGVAPADSLSEIMRSLTRSIMDSSGSSTPTFVVPSAPTGTTAVALEPM</sequence>
<evidence type="ECO:0000259" key="1">
    <source>
        <dbReference type="SMART" id="SM00327"/>
    </source>
</evidence>
<reference evidence="2" key="1">
    <citation type="submission" date="2020-05" db="EMBL/GenBank/DDBJ databases">
        <authorList>
            <person name="Chiriac C."/>
            <person name="Salcher M."/>
            <person name="Ghai R."/>
            <person name="Kavagutti S V."/>
        </authorList>
    </citation>
    <scope>NUCLEOTIDE SEQUENCE</scope>
</reference>